<evidence type="ECO:0000313" key="1">
    <source>
        <dbReference type="EMBL" id="PKY09707.1"/>
    </source>
</evidence>
<dbReference type="Proteomes" id="UP000234329">
    <property type="component" value="Unassembled WGS sequence"/>
</dbReference>
<organism evidence="1 2">
    <name type="scientific">Acidithiobacillus marinus</name>
    <dbReference type="NCBI Taxonomy" id="187490"/>
    <lineage>
        <taxon>Bacteria</taxon>
        <taxon>Pseudomonadati</taxon>
        <taxon>Pseudomonadota</taxon>
        <taxon>Acidithiobacillia</taxon>
        <taxon>Acidithiobacillales</taxon>
        <taxon>Acidithiobacillaceae</taxon>
        <taxon>Acidithiobacillus</taxon>
    </lineage>
</organism>
<dbReference type="EMBL" id="MXAV01000052">
    <property type="protein sequence ID" value="PKY09707.1"/>
    <property type="molecule type" value="Genomic_DNA"/>
</dbReference>
<name>A0A2I1DIK9_9PROT</name>
<proteinExistence type="predicted"/>
<gene>
    <name evidence="1" type="ORF">B1757_13340</name>
</gene>
<reference evidence="1 2" key="1">
    <citation type="submission" date="2017-03" db="EMBL/GenBank/DDBJ databases">
        <title>Draft genime sequence of the acidophilic sulfur-oxidizing bacterium Acidithiobacillus sp. SH, isolated from seawater.</title>
        <authorList>
            <person name="Sharmin S."/>
            <person name="Tokuhisa M."/>
            <person name="Kanao T."/>
            <person name="Kamimura K."/>
        </authorList>
    </citation>
    <scope>NUCLEOTIDE SEQUENCE [LARGE SCALE GENOMIC DNA]</scope>
    <source>
        <strain evidence="1 2">SH</strain>
    </source>
</reference>
<dbReference type="AlphaFoldDB" id="A0A2I1DIK9"/>
<dbReference type="OrthoDB" id="9964434at2"/>
<sequence>MSATGRYEIISTDVDKAVFPPQVYRFVRGQQPVNGNLTENYEIRKRIKNIRAKEFSEALSDLGIDEDAALKIVAIAIEKKYQKLGRMVTADLRKAVIDGNEETVFGVIEMYTDNSENENVRVIDIPLIPNKKEISEAIYATMKGTWWPAFTTVVKKQGGKLLLKVMDSIDKMNGELAVMPYSELAYEDDYEAINIGDNALVAVAENYNLDSWEIDQESVKPHLFASRAVDSFPTIVGPKLGINSYGYTYSGLAVYEIDPEQHEENDLSGLIRNAEFNARILGVERLVFIYKTRTTYADTLVRKMAKSIAGVTLSRRFLVISSG</sequence>
<dbReference type="RefSeq" id="WP_101538797.1">
    <property type="nucleotide sequence ID" value="NZ_MXAV01000052.1"/>
</dbReference>
<comment type="caution">
    <text evidence="1">The sequence shown here is derived from an EMBL/GenBank/DDBJ whole genome shotgun (WGS) entry which is preliminary data.</text>
</comment>
<accession>A0A2I1DIK9</accession>
<evidence type="ECO:0000313" key="2">
    <source>
        <dbReference type="Proteomes" id="UP000234329"/>
    </source>
</evidence>
<protein>
    <submittedName>
        <fullName evidence="1">Uncharacterized protein</fullName>
    </submittedName>
</protein>
<keyword evidence="2" id="KW-1185">Reference proteome</keyword>
<dbReference type="InParanoid" id="A0A2I1DIK9"/>